<accession>A0A7T8KF87</accession>
<reference evidence="2" key="1">
    <citation type="submission" date="2021-01" db="EMBL/GenBank/DDBJ databases">
        <title>Caligus Genome Assembly.</title>
        <authorList>
            <person name="Gallardo-Escarate C."/>
        </authorList>
    </citation>
    <scope>NUCLEOTIDE SEQUENCE [LARGE SCALE GENOMIC DNA]</scope>
</reference>
<protein>
    <submittedName>
        <fullName evidence="1">Uncharacterized protein</fullName>
    </submittedName>
</protein>
<keyword evidence="2" id="KW-1185">Reference proteome</keyword>
<evidence type="ECO:0000313" key="2">
    <source>
        <dbReference type="Proteomes" id="UP000595437"/>
    </source>
</evidence>
<proteinExistence type="predicted"/>
<dbReference type="Proteomes" id="UP000595437">
    <property type="component" value="Chromosome 5"/>
</dbReference>
<dbReference type="AlphaFoldDB" id="A0A7T8KF87"/>
<name>A0A7T8KF87_CALRO</name>
<organism evidence="1 2">
    <name type="scientific">Caligus rogercresseyi</name>
    <name type="common">Sea louse</name>
    <dbReference type="NCBI Taxonomy" id="217165"/>
    <lineage>
        <taxon>Eukaryota</taxon>
        <taxon>Metazoa</taxon>
        <taxon>Ecdysozoa</taxon>
        <taxon>Arthropoda</taxon>
        <taxon>Crustacea</taxon>
        <taxon>Multicrustacea</taxon>
        <taxon>Hexanauplia</taxon>
        <taxon>Copepoda</taxon>
        <taxon>Siphonostomatoida</taxon>
        <taxon>Caligidae</taxon>
        <taxon>Caligus</taxon>
    </lineage>
</organism>
<sequence>MYKGCVCVKEKNENVSTHCGSRLNLYFYRTPHRSSVQLKRQRDMDAACN</sequence>
<evidence type="ECO:0000313" key="1">
    <source>
        <dbReference type="EMBL" id="QQP54838.1"/>
    </source>
</evidence>
<gene>
    <name evidence="1" type="ORF">FKW44_007806</name>
</gene>
<dbReference type="EMBL" id="CP045894">
    <property type="protein sequence ID" value="QQP54838.1"/>
    <property type="molecule type" value="Genomic_DNA"/>
</dbReference>